<gene>
    <name evidence="1" type="ORF">GCM10009433_17070</name>
</gene>
<dbReference type="InterPro" id="IPR036249">
    <property type="entry name" value="Thioredoxin-like_sf"/>
</dbReference>
<proteinExistence type="predicted"/>
<evidence type="ECO:0008006" key="3">
    <source>
        <dbReference type="Google" id="ProtNLM"/>
    </source>
</evidence>
<dbReference type="EMBL" id="BAAAGG010000005">
    <property type="protein sequence ID" value="GAA0759150.1"/>
    <property type="molecule type" value="Genomic_DNA"/>
</dbReference>
<reference evidence="1 2" key="1">
    <citation type="journal article" date="2019" name="Int. J. Syst. Evol. Microbiol.">
        <title>The Global Catalogue of Microorganisms (GCM) 10K type strain sequencing project: providing services to taxonomists for standard genome sequencing and annotation.</title>
        <authorList>
            <consortium name="The Broad Institute Genomics Platform"/>
            <consortium name="The Broad Institute Genome Sequencing Center for Infectious Disease"/>
            <person name="Wu L."/>
            <person name="Ma J."/>
        </authorList>
    </citation>
    <scope>NUCLEOTIDE SEQUENCE [LARGE SCALE GENOMIC DNA]</scope>
    <source>
        <strain evidence="1 2">JCM 16231</strain>
    </source>
</reference>
<protein>
    <recommendedName>
        <fullName evidence="3">Thioredoxin domain-containing protein</fullName>
    </recommendedName>
</protein>
<comment type="caution">
    <text evidence="1">The sequence shown here is derived from an EMBL/GenBank/DDBJ whole genome shotgun (WGS) entry which is preliminary data.</text>
</comment>
<name>A0ABN1K9C9_9FLAO</name>
<dbReference type="SUPFAM" id="SSF52833">
    <property type="entry name" value="Thioredoxin-like"/>
    <property type="match status" value="1"/>
</dbReference>
<keyword evidence="2" id="KW-1185">Reference proteome</keyword>
<evidence type="ECO:0000313" key="2">
    <source>
        <dbReference type="Proteomes" id="UP001500185"/>
    </source>
</evidence>
<accession>A0ABN1K9C9</accession>
<dbReference type="Proteomes" id="UP001500185">
    <property type="component" value="Unassembled WGS sequence"/>
</dbReference>
<dbReference type="Gene3D" id="3.40.30.10">
    <property type="entry name" value="Glutaredoxin"/>
    <property type="match status" value="1"/>
</dbReference>
<organism evidence="1 2">
    <name type="scientific">Psychroflexus lacisalsi</name>
    <dbReference type="NCBI Taxonomy" id="503928"/>
    <lineage>
        <taxon>Bacteria</taxon>
        <taxon>Pseudomonadati</taxon>
        <taxon>Bacteroidota</taxon>
        <taxon>Flavobacteriia</taxon>
        <taxon>Flavobacteriales</taxon>
        <taxon>Flavobacteriaceae</taxon>
        <taxon>Psychroflexus</taxon>
    </lineage>
</organism>
<evidence type="ECO:0000313" key="1">
    <source>
        <dbReference type="EMBL" id="GAA0759150.1"/>
    </source>
</evidence>
<sequence>MLAIHHEEFQRKSSLDFHRGNHESSEEYFNSLVDLKLKGTIMDNFKVLSVDQKINHIHDIKKPFYLMSYASWCVPSNGELEALKLLVEEHSDWLDFALIMWDKKEDAIKFSKQYHPKIKVLYVDELSNTETKTIKTLKHKLGLPISLAVCGDKTILNIRKNTQIHPSVDKDIAIEKCYKDISEDIELLQKHESLKLFTKNPF</sequence>